<dbReference type="InterPro" id="IPR007842">
    <property type="entry name" value="HEPN_dom"/>
</dbReference>
<organism evidence="2 4">
    <name type="scientific">Clostridium butyricum</name>
    <dbReference type="NCBI Taxonomy" id="1492"/>
    <lineage>
        <taxon>Bacteria</taxon>
        <taxon>Bacillati</taxon>
        <taxon>Bacillota</taxon>
        <taxon>Clostridia</taxon>
        <taxon>Eubacteriales</taxon>
        <taxon>Clostridiaceae</taxon>
        <taxon>Clostridium</taxon>
    </lineage>
</organism>
<dbReference type="SUPFAM" id="SSF81593">
    <property type="entry name" value="Nucleotidyltransferase substrate binding subunit/domain"/>
    <property type="match status" value="1"/>
</dbReference>
<name>A0A512TLL7_CLOBU</name>
<dbReference type="Pfam" id="PF05168">
    <property type="entry name" value="HEPN"/>
    <property type="match status" value="1"/>
</dbReference>
<evidence type="ECO:0000313" key="3">
    <source>
        <dbReference type="EMBL" id="NAS18192.1"/>
    </source>
</evidence>
<gene>
    <name evidence="2" type="ORF">CBU02nite_14470</name>
    <name evidence="3" type="ORF">GND98_009985</name>
</gene>
<dbReference type="AlphaFoldDB" id="A0A512TLL7"/>
<dbReference type="PROSITE" id="PS50910">
    <property type="entry name" value="HEPN"/>
    <property type="match status" value="1"/>
</dbReference>
<comment type="caution">
    <text evidence="2">The sequence shown here is derived from an EMBL/GenBank/DDBJ whole genome shotgun (WGS) entry which is preliminary data.</text>
</comment>
<proteinExistence type="predicted"/>
<dbReference type="Gene3D" id="1.20.120.330">
    <property type="entry name" value="Nucleotidyltransferases domain 2"/>
    <property type="match status" value="1"/>
</dbReference>
<reference evidence="2 4" key="1">
    <citation type="submission" date="2019-07" db="EMBL/GenBank/DDBJ databases">
        <title>Whole genome shotgun sequence of Clostridium butyricum NBRC 3858.</title>
        <authorList>
            <person name="Hosoyama A."/>
            <person name="Uohara A."/>
            <person name="Ohji S."/>
            <person name="Ichikawa N."/>
        </authorList>
    </citation>
    <scope>NUCLEOTIDE SEQUENCE [LARGE SCALE GENOMIC DNA]</scope>
    <source>
        <strain evidence="2 4">NBRC 3858</strain>
    </source>
</reference>
<dbReference type="SMART" id="SM00748">
    <property type="entry name" value="HEPN"/>
    <property type="match status" value="1"/>
</dbReference>
<dbReference type="RefSeq" id="WP_024038714.1">
    <property type="nucleotide sequence ID" value="NZ_BKBC01000014.1"/>
</dbReference>
<dbReference type="Proteomes" id="UP000474042">
    <property type="component" value="Unassembled WGS sequence"/>
</dbReference>
<sequence>MVDTLRYRDWIDKSERDIKSAKILKEHDCGNDVVAFHCQQAIEKILKAYLIIKGDGVVSGHSLLYLCKLAQGHDVTFKKYIKDCGFANQYYIETRYPADSPLIVSDYEADECVKIAEEIYNYVMSIISNKQ</sequence>
<dbReference type="EMBL" id="WOFV02000027">
    <property type="protein sequence ID" value="NAS18192.1"/>
    <property type="molecule type" value="Genomic_DNA"/>
</dbReference>
<protein>
    <submittedName>
        <fullName evidence="3">HEPN domain-containing protein</fullName>
    </submittedName>
</protein>
<evidence type="ECO:0000313" key="5">
    <source>
        <dbReference type="Proteomes" id="UP000474042"/>
    </source>
</evidence>
<dbReference type="EMBL" id="BKBC01000014">
    <property type="protein sequence ID" value="GEQ20941.1"/>
    <property type="molecule type" value="Genomic_DNA"/>
</dbReference>
<accession>A0A512TLL7</accession>
<reference evidence="3 5" key="2">
    <citation type="submission" date="2020-01" db="EMBL/GenBank/DDBJ databases">
        <title>Genome sequence of a 1,3-propanediol producer, Clostridium butyricum S3.</title>
        <authorList>
            <person name="Zhou J."/>
        </authorList>
    </citation>
    <scope>NUCLEOTIDE SEQUENCE [LARGE SCALE GENOMIC DNA]</scope>
    <source>
        <strain evidence="3 5">S3</strain>
    </source>
</reference>
<dbReference type="Proteomes" id="UP000321089">
    <property type="component" value="Unassembled WGS sequence"/>
</dbReference>
<evidence type="ECO:0000313" key="2">
    <source>
        <dbReference type="EMBL" id="GEQ20941.1"/>
    </source>
</evidence>
<evidence type="ECO:0000313" key="4">
    <source>
        <dbReference type="Proteomes" id="UP000321089"/>
    </source>
</evidence>
<evidence type="ECO:0000259" key="1">
    <source>
        <dbReference type="PROSITE" id="PS50910"/>
    </source>
</evidence>
<feature type="domain" description="HEPN" evidence="1">
    <location>
        <begin position="11"/>
        <end position="119"/>
    </location>
</feature>